<gene>
    <name evidence="2" type="ORF">JOQ06_009232</name>
</gene>
<reference evidence="2" key="1">
    <citation type="submission" date="2022-11" db="EMBL/GenBank/DDBJ databases">
        <title>Chromosome-level genome of Pogonophryne albipinna.</title>
        <authorList>
            <person name="Jo E."/>
        </authorList>
    </citation>
    <scope>NUCLEOTIDE SEQUENCE</scope>
    <source>
        <strain evidence="2">SGF0006</strain>
        <tissue evidence="2">Muscle</tissue>
    </source>
</reference>
<organism evidence="2 3">
    <name type="scientific">Pogonophryne albipinna</name>
    <dbReference type="NCBI Taxonomy" id="1090488"/>
    <lineage>
        <taxon>Eukaryota</taxon>
        <taxon>Metazoa</taxon>
        <taxon>Chordata</taxon>
        <taxon>Craniata</taxon>
        <taxon>Vertebrata</taxon>
        <taxon>Euteleostomi</taxon>
        <taxon>Actinopterygii</taxon>
        <taxon>Neopterygii</taxon>
        <taxon>Teleostei</taxon>
        <taxon>Neoteleostei</taxon>
        <taxon>Acanthomorphata</taxon>
        <taxon>Eupercaria</taxon>
        <taxon>Perciformes</taxon>
        <taxon>Notothenioidei</taxon>
        <taxon>Pogonophryne</taxon>
    </lineage>
</organism>
<dbReference type="Proteomes" id="UP001219934">
    <property type="component" value="Unassembled WGS sequence"/>
</dbReference>
<feature type="non-terminal residue" evidence="2">
    <location>
        <position position="1"/>
    </location>
</feature>
<protein>
    <submittedName>
        <fullName evidence="2">Uncharacterized protein</fullName>
    </submittedName>
</protein>
<dbReference type="AlphaFoldDB" id="A0AAD6BMM1"/>
<comment type="caution">
    <text evidence="2">The sequence shown here is derived from an EMBL/GenBank/DDBJ whole genome shotgun (WGS) entry which is preliminary data.</text>
</comment>
<evidence type="ECO:0000313" key="2">
    <source>
        <dbReference type="EMBL" id="KAJ4947194.1"/>
    </source>
</evidence>
<accession>A0AAD6BMM1</accession>
<proteinExistence type="predicted"/>
<keyword evidence="3" id="KW-1185">Reference proteome</keyword>
<feature type="region of interest" description="Disordered" evidence="1">
    <location>
        <begin position="52"/>
        <end position="75"/>
    </location>
</feature>
<evidence type="ECO:0000313" key="3">
    <source>
        <dbReference type="Proteomes" id="UP001219934"/>
    </source>
</evidence>
<sequence>AGECRSSQSGLPSSQVLSVFDLFGLRRAKEVSTPHFIPYSLSHHNTWGEGIEEADGGLNGEDGDRKIDSKKERMTLSNGDKESIYNWSKFGGS</sequence>
<evidence type="ECO:0000256" key="1">
    <source>
        <dbReference type="SAM" id="MobiDB-lite"/>
    </source>
</evidence>
<feature type="non-terminal residue" evidence="2">
    <location>
        <position position="93"/>
    </location>
</feature>
<feature type="compositionally biased region" description="Basic and acidic residues" evidence="1">
    <location>
        <begin position="62"/>
        <end position="75"/>
    </location>
</feature>
<name>A0AAD6BMM1_9TELE</name>
<dbReference type="EMBL" id="JAPTMU010000002">
    <property type="protein sequence ID" value="KAJ4947194.1"/>
    <property type="molecule type" value="Genomic_DNA"/>
</dbReference>